<gene>
    <name evidence="11" type="ORF">LPLAT_LOCUS12780</name>
</gene>
<dbReference type="PANTHER" id="PTHR47154:SF2">
    <property type="entry name" value="G-PROTEIN COUPLED RECEPTOR MTH-RELATED"/>
    <property type="match status" value="1"/>
</dbReference>
<reference evidence="11" key="1">
    <citation type="submission" date="2024-04" db="EMBL/GenBank/DDBJ databases">
        <authorList>
            <consortium name="Molecular Ecology Group"/>
        </authorList>
    </citation>
    <scope>NUCLEOTIDE SEQUENCE</scope>
</reference>
<dbReference type="Gene3D" id="2.170.180.11">
    <property type="entry name" value="Methuselah ectodomain, domain 2"/>
    <property type="match status" value="1"/>
</dbReference>
<evidence type="ECO:0000256" key="4">
    <source>
        <dbReference type="ARBA" id="ARBA00022729"/>
    </source>
</evidence>
<evidence type="ECO:0000259" key="10">
    <source>
        <dbReference type="Pfam" id="PF06652"/>
    </source>
</evidence>
<evidence type="ECO:0000256" key="7">
    <source>
        <dbReference type="ARBA" id="ARBA00023170"/>
    </source>
</evidence>
<sequence>MLMELRVNSTNNKIDDKNNSISIYGNFTKTEDKNLTQTEKSNSTLYEFHEKANKNDNKNNIVQYEMCDNITCIQLCCSLGDRLVGEKCIAGKGNYSFPDVHNYTTSDLLQNEGKKLDELFQMIVHDPCQETGRYLLNPDDYPNDEYMFLTNGSLYQPHYNEFVRPTSYCLAVVHRNKFEVAVCYDPTNETSSDNVEYQIDKRVGLIVSLPFLLATFVVYSILPELWNMHGYTLRGYVGSLFVAYIVLVVLQLIQPDAIAYSVCIILGTAYPNYIIIQNIHLRTYQCILMC</sequence>
<dbReference type="InterPro" id="IPR023311">
    <property type="entry name" value="Methusela_ecto_dom_2"/>
</dbReference>
<dbReference type="SUPFAM" id="SSF63877">
    <property type="entry name" value="Methuselah ectodomain"/>
    <property type="match status" value="1"/>
</dbReference>
<keyword evidence="6" id="KW-0297">G-protein coupled receptor</keyword>
<evidence type="ECO:0000256" key="1">
    <source>
        <dbReference type="ARBA" id="ARBA00004127"/>
    </source>
</evidence>
<feature type="transmembrane region" description="Helical" evidence="9">
    <location>
        <begin position="233"/>
        <end position="250"/>
    </location>
</feature>
<keyword evidence="8" id="KW-0807">Transducer</keyword>
<evidence type="ECO:0000313" key="12">
    <source>
        <dbReference type="Proteomes" id="UP001497644"/>
    </source>
</evidence>
<evidence type="ECO:0000256" key="8">
    <source>
        <dbReference type="ARBA" id="ARBA00023224"/>
    </source>
</evidence>
<keyword evidence="3 9" id="KW-0812">Transmembrane</keyword>
<keyword evidence="5 9" id="KW-1133">Transmembrane helix</keyword>
<feature type="domain" description="Methuselah N-terminal" evidence="10">
    <location>
        <begin position="44"/>
        <end position="179"/>
    </location>
</feature>
<feature type="transmembrane region" description="Helical" evidence="9">
    <location>
        <begin position="203"/>
        <end position="221"/>
    </location>
</feature>
<evidence type="ECO:0000256" key="3">
    <source>
        <dbReference type="ARBA" id="ARBA00022692"/>
    </source>
</evidence>
<dbReference type="GO" id="GO:0012505">
    <property type="term" value="C:endomembrane system"/>
    <property type="evidence" value="ECO:0007669"/>
    <property type="project" value="UniProtKB-SubCell"/>
</dbReference>
<evidence type="ECO:0000313" key="11">
    <source>
        <dbReference type="EMBL" id="CAL1687603.1"/>
    </source>
</evidence>
<keyword evidence="4" id="KW-0732">Signal</keyword>
<dbReference type="Pfam" id="PF06652">
    <property type="entry name" value="Methuselah_N"/>
    <property type="match status" value="1"/>
</dbReference>
<dbReference type="Proteomes" id="UP001497644">
    <property type="component" value="Chromosome 7"/>
</dbReference>
<proteinExistence type="inferred from homology"/>
<dbReference type="InterPro" id="IPR010596">
    <property type="entry name" value="Methuselah_N_dom"/>
</dbReference>
<organism evidence="11 12">
    <name type="scientific">Lasius platythorax</name>
    <dbReference type="NCBI Taxonomy" id="488582"/>
    <lineage>
        <taxon>Eukaryota</taxon>
        <taxon>Metazoa</taxon>
        <taxon>Ecdysozoa</taxon>
        <taxon>Arthropoda</taxon>
        <taxon>Hexapoda</taxon>
        <taxon>Insecta</taxon>
        <taxon>Pterygota</taxon>
        <taxon>Neoptera</taxon>
        <taxon>Endopterygota</taxon>
        <taxon>Hymenoptera</taxon>
        <taxon>Apocrita</taxon>
        <taxon>Aculeata</taxon>
        <taxon>Formicoidea</taxon>
        <taxon>Formicidae</taxon>
        <taxon>Formicinae</taxon>
        <taxon>Lasius</taxon>
        <taxon>Lasius</taxon>
    </lineage>
</organism>
<dbReference type="GO" id="GO:0008528">
    <property type="term" value="F:G protein-coupled peptide receptor activity"/>
    <property type="evidence" value="ECO:0007669"/>
    <property type="project" value="TreeGrafter"/>
</dbReference>
<dbReference type="InterPro" id="IPR051384">
    <property type="entry name" value="Mth_GPCR"/>
</dbReference>
<evidence type="ECO:0000256" key="9">
    <source>
        <dbReference type="SAM" id="Phobius"/>
    </source>
</evidence>
<dbReference type="InterPro" id="IPR036272">
    <property type="entry name" value="Methuselah_N_sf"/>
</dbReference>
<dbReference type="GO" id="GO:0005886">
    <property type="term" value="C:plasma membrane"/>
    <property type="evidence" value="ECO:0007669"/>
    <property type="project" value="TreeGrafter"/>
</dbReference>
<dbReference type="PANTHER" id="PTHR47154">
    <property type="entry name" value="G-PROTEIN COUPLED RECEPTOR MTH-RELATED"/>
    <property type="match status" value="1"/>
</dbReference>
<evidence type="ECO:0000256" key="5">
    <source>
        <dbReference type="ARBA" id="ARBA00022989"/>
    </source>
</evidence>
<evidence type="ECO:0000256" key="2">
    <source>
        <dbReference type="ARBA" id="ARBA00008979"/>
    </source>
</evidence>
<keyword evidence="9" id="KW-0472">Membrane</keyword>
<accession>A0AAV2P6M4</accession>
<keyword evidence="12" id="KW-1185">Reference proteome</keyword>
<name>A0AAV2P6M4_9HYME</name>
<dbReference type="AlphaFoldDB" id="A0AAV2P6M4"/>
<comment type="subcellular location">
    <subcellularLocation>
        <location evidence="1">Endomembrane system</location>
        <topology evidence="1">Multi-pass membrane protein</topology>
    </subcellularLocation>
</comment>
<keyword evidence="7" id="KW-0675">Receptor</keyword>
<comment type="similarity">
    <text evidence="2">Belongs to the G-protein coupled receptor 2 family. Mth subfamily.</text>
</comment>
<protein>
    <recommendedName>
        <fullName evidence="10">Methuselah N-terminal domain-containing protein</fullName>
    </recommendedName>
</protein>
<feature type="transmembrane region" description="Helical" evidence="9">
    <location>
        <begin position="257"/>
        <end position="276"/>
    </location>
</feature>
<evidence type="ECO:0000256" key="6">
    <source>
        <dbReference type="ARBA" id="ARBA00023040"/>
    </source>
</evidence>
<dbReference type="EMBL" id="OZ034830">
    <property type="protein sequence ID" value="CAL1687603.1"/>
    <property type="molecule type" value="Genomic_DNA"/>
</dbReference>